<protein>
    <recommendedName>
        <fullName evidence="4">Ribulose-phosphate 3-epimerase</fullName>
    </recommendedName>
</protein>
<dbReference type="Gene3D" id="3.20.20.70">
    <property type="entry name" value="Aldolase class I"/>
    <property type="match status" value="1"/>
</dbReference>
<organism evidence="3">
    <name type="scientific">marine sediment metagenome</name>
    <dbReference type="NCBI Taxonomy" id="412755"/>
    <lineage>
        <taxon>unclassified sequences</taxon>
        <taxon>metagenomes</taxon>
        <taxon>ecological metagenomes</taxon>
    </lineage>
</organism>
<evidence type="ECO:0000256" key="1">
    <source>
        <dbReference type="ARBA" id="ARBA00022723"/>
    </source>
</evidence>
<dbReference type="EMBL" id="BARS01015936">
    <property type="protein sequence ID" value="GAF96019.1"/>
    <property type="molecule type" value="Genomic_DNA"/>
</dbReference>
<feature type="non-terminal residue" evidence="3">
    <location>
        <position position="1"/>
    </location>
</feature>
<dbReference type="InterPro" id="IPR013785">
    <property type="entry name" value="Aldolase_TIM"/>
</dbReference>
<keyword evidence="2" id="KW-0413">Isomerase</keyword>
<reference evidence="3" key="1">
    <citation type="journal article" date="2014" name="Front. Microbiol.">
        <title>High frequency of phylogenetically diverse reductive dehalogenase-homologous genes in deep subseafloor sedimentary metagenomes.</title>
        <authorList>
            <person name="Kawai M."/>
            <person name="Futagami T."/>
            <person name="Toyoda A."/>
            <person name="Takaki Y."/>
            <person name="Nishi S."/>
            <person name="Hori S."/>
            <person name="Arai W."/>
            <person name="Tsubouchi T."/>
            <person name="Morono Y."/>
            <person name="Uchiyama I."/>
            <person name="Ito T."/>
            <person name="Fujiyama A."/>
            <person name="Inagaki F."/>
            <person name="Takami H."/>
        </authorList>
    </citation>
    <scope>NUCLEOTIDE SEQUENCE</scope>
    <source>
        <strain evidence="3">Expedition CK06-06</strain>
    </source>
</reference>
<gene>
    <name evidence="3" type="ORF">S01H1_26302</name>
</gene>
<accession>X0TS30</accession>
<dbReference type="PANTHER" id="PTHR11749">
    <property type="entry name" value="RIBULOSE-5-PHOSPHATE-3-EPIMERASE"/>
    <property type="match status" value="1"/>
</dbReference>
<dbReference type="AlphaFoldDB" id="X0TS30"/>
<dbReference type="Pfam" id="PF00834">
    <property type="entry name" value="Ribul_P_3_epim"/>
    <property type="match status" value="1"/>
</dbReference>
<evidence type="ECO:0008006" key="4">
    <source>
        <dbReference type="Google" id="ProtNLM"/>
    </source>
</evidence>
<proteinExistence type="predicted"/>
<dbReference type="GO" id="GO:0016857">
    <property type="term" value="F:racemase and epimerase activity, acting on carbohydrates and derivatives"/>
    <property type="evidence" value="ECO:0007669"/>
    <property type="project" value="InterPro"/>
</dbReference>
<comment type="caution">
    <text evidence="3">The sequence shown here is derived from an EMBL/GenBank/DDBJ whole genome shotgun (WGS) entry which is preliminary data.</text>
</comment>
<dbReference type="InterPro" id="IPR000056">
    <property type="entry name" value="Ribul_P_3_epim-like"/>
</dbReference>
<dbReference type="GO" id="GO:0046872">
    <property type="term" value="F:metal ion binding"/>
    <property type="evidence" value="ECO:0007669"/>
    <property type="project" value="UniProtKB-KW"/>
</dbReference>
<dbReference type="GO" id="GO:0005975">
    <property type="term" value="P:carbohydrate metabolic process"/>
    <property type="evidence" value="ECO:0007669"/>
    <property type="project" value="InterPro"/>
</dbReference>
<evidence type="ECO:0000313" key="3">
    <source>
        <dbReference type="EMBL" id="GAF96019.1"/>
    </source>
</evidence>
<evidence type="ECO:0000256" key="2">
    <source>
        <dbReference type="ARBA" id="ARBA00023235"/>
    </source>
</evidence>
<dbReference type="SUPFAM" id="SSF51366">
    <property type="entry name" value="Ribulose-phoshate binding barrel"/>
    <property type="match status" value="1"/>
</dbReference>
<name>X0TS30_9ZZZZ</name>
<dbReference type="InterPro" id="IPR011060">
    <property type="entry name" value="RibuloseP-bd_barrel"/>
</dbReference>
<dbReference type="NCBIfam" id="NF004076">
    <property type="entry name" value="PRK05581.1-4"/>
    <property type="match status" value="1"/>
</dbReference>
<dbReference type="CDD" id="cd00429">
    <property type="entry name" value="RPE"/>
    <property type="match status" value="1"/>
</dbReference>
<sequence>DGHFVPSLTFGPQLVASLKKKTSLPLDVHLMVENPRSFIPLFHEAGADWISIHLEASAHLHKDITLIKEFNRKAGLALNPATPIHLLNEIIKELDYVLIMTVNPGWGGQEIIESCHAKISHLKNWIRGQKLDIPIEVDGGVKLENMEDLINDGVDIFVVGSAIFNEKKPIDAIIKMKQLAEKYSSS</sequence>
<keyword evidence="1" id="KW-0479">Metal-binding</keyword>